<reference evidence="11" key="3">
    <citation type="submission" date="2022-05" db="EMBL/GenBank/DDBJ databases">
        <authorList>
            <person name="Chen Y."/>
            <person name="Zhu J."/>
            <person name="Zhu K."/>
        </authorList>
    </citation>
    <scope>NUCLEOTIDE SEQUENCE</scope>
    <source>
        <strain evidence="11">AV25</strain>
    </source>
</reference>
<dbReference type="RefSeq" id="WP_035686658.1">
    <property type="nucleotide sequence ID" value="NZ_CP034110.1"/>
</dbReference>
<keyword evidence="14" id="KW-1185">Reference proteome</keyword>
<evidence type="ECO:0000313" key="11">
    <source>
        <dbReference type="EMBL" id="MEE6041638.1"/>
    </source>
</evidence>
<feature type="domain" description="Tetrapyrrole biosynthesis uroporphyrinogen III synthase" evidence="10">
    <location>
        <begin position="16"/>
        <end position="241"/>
    </location>
</feature>
<evidence type="ECO:0000256" key="9">
    <source>
        <dbReference type="RuleBase" id="RU366031"/>
    </source>
</evidence>
<accession>A0A0F5ETI3</accession>
<evidence type="ECO:0000259" key="10">
    <source>
        <dbReference type="Pfam" id="PF02602"/>
    </source>
</evidence>
<dbReference type="PANTHER" id="PTHR38042">
    <property type="entry name" value="UROPORPHYRINOGEN-III SYNTHASE, CHLOROPLASTIC"/>
    <property type="match status" value="1"/>
</dbReference>
<evidence type="ECO:0000256" key="3">
    <source>
        <dbReference type="ARBA" id="ARBA00013109"/>
    </source>
</evidence>
<dbReference type="AlphaFoldDB" id="A0A0F5ETI3"/>
<evidence type="ECO:0000313" key="12">
    <source>
        <dbReference type="EMBL" id="PXZ38621.1"/>
    </source>
</evidence>
<dbReference type="InterPro" id="IPR003754">
    <property type="entry name" value="4pyrrol_synth_uPrphyn_synth"/>
</dbReference>
<evidence type="ECO:0000256" key="5">
    <source>
        <dbReference type="ARBA" id="ARBA00023244"/>
    </source>
</evidence>
<dbReference type="GO" id="GO:0004852">
    <property type="term" value="F:uroporphyrinogen-III synthase activity"/>
    <property type="evidence" value="ECO:0007669"/>
    <property type="project" value="UniProtKB-UniRule"/>
</dbReference>
<dbReference type="GO" id="GO:0006782">
    <property type="term" value="P:protoporphyrinogen IX biosynthetic process"/>
    <property type="evidence" value="ECO:0007669"/>
    <property type="project" value="UniProtKB-UniRule"/>
</dbReference>
<comment type="catalytic activity">
    <reaction evidence="8 9">
        <text>hydroxymethylbilane = uroporphyrinogen III + H2O</text>
        <dbReference type="Rhea" id="RHEA:18965"/>
        <dbReference type="ChEBI" id="CHEBI:15377"/>
        <dbReference type="ChEBI" id="CHEBI:57308"/>
        <dbReference type="ChEBI" id="CHEBI:57845"/>
        <dbReference type="EC" id="4.2.1.75"/>
    </reaction>
</comment>
<comment type="similarity">
    <text evidence="2 9">Belongs to the uroporphyrinogen-III synthase family.</text>
</comment>
<dbReference type="EMBL" id="QJPJ01000013">
    <property type="protein sequence ID" value="PXZ38621.1"/>
    <property type="molecule type" value="Genomic_DNA"/>
</dbReference>
<dbReference type="Pfam" id="PF02602">
    <property type="entry name" value="HEM4"/>
    <property type="match status" value="1"/>
</dbReference>
<evidence type="ECO:0000256" key="4">
    <source>
        <dbReference type="ARBA" id="ARBA00023239"/>
    </source>
</evidence>
<protein>
    <recommendedName>
        <fullName evidence="7 9">Uroporphyrinogen-III synthase</fullName>
        <ecNumber evidence="3 9">4.2.1.75</ecNumber>
    </recommendedName>
</protein>
<comment type="function">
    <text evidence="6 9">Catalyzes cyclization of the linear tetrapyrrole, hydroxymethylbilane, to the macrocyclic uroporphyrinogen III.</text>
</comment>
<evidence type="ECO:0000313" key="13">
    <source>
        <dbReference type="Proteomes" id="UP000247594"/>
    </source>
</evidence>
<keyword evidence="4 9" id="KW-0456">Lyase</keyword>
<comment type="caution">
    <text evidence="12">The sequence shown here is derived from an EMBL/GenBank/DDBJ whole genome shotgun (WGS) entry which is preliminary data.</text>
</comment>
<dbReference type="InterPro" id="IPR039793">
    <property type="entry name" value="UROS/Hem4"/>
</dbReference>
<comment type="pathway">
    <text evidence="1 9">Porphyrin-containing compound metabolism; protoporphyrin-IX biosynthesis; coproporphyrinogen-III from 5-aminolevulinate: step 3/4.</text>
</comment>
<evidence type="ECO:0000256" key="8">
    <source>
        <dbReference type="ARBA" id="ARBA00048617"/>
    </source>
</evidence>
<dbReference type="GO" id="GO:0006780">
    <property type="term" value="P:uroporphyrinogen III biosynthetic process"/>
    <property type="evidence" value="ECO:0007669"/>
    <property type="project" value="UniProtKB-UniRule"/>
</dbReference>
<gene>
    <name evidence="12" type="ORF">DM482_08390</name>
    <name evidence="11" type="ORF">M5S13_07040</name>
</gene>
<keyword evidence="5 9" id="KW-0627">Porphyrin biosynthesis</keyword>
<organism evidence="12 13">
    <name type="scientific">Avibacterium paragallinarum</name>
    <name type="common">Haemophilus gallinarum</name>
    <dbReference type="NCBI Taxonomy" id="728"/>
    <lineage>
        <taxon>Bacteria</taxon>
        <taxon>Pseudomonadati</taxon>
        <taxon>Pseudomonadota</taxon>
        <taxon>Gammaproteobacteria</taxon>
        <taxon>Pasteurellales</taxon>
        <taxon>Pasteurellaceae</taxon>
        <taxon>Avibacterium</taxon>
    </lineage>
</organism>
<dbReference type="PANTHER" id="PTHR38042:SF1">
    <property type="entry name" value="UROPORPHYRINOGEN-III SYNTHASE, CHLOROPLASTIC"/>
    <property type="match status" value="1"/>
</dbReference>
<dbReference type="SUPFAM" id="SSF69618">
    <property type="entry name" value="HemD-like"/>
    <property type="match status" value="1"/>
</dbReference>
<evidence type="ECO:0000313" key="14">
    <source>
        <dbReference type="Proteomes" id="UP001347884"/>
    </source>
</evidence>
<dbReference type="CDD" id="cd06578">
    <property type="entry name" value="HemD"/>
    <property type="match status" value="1"/>
</dbReference>
<reference evidence="12 13" key="1">
    <citation type="submission" date="2018-06" db="EMBL/GenBank/DDBJ databases">
        <authorList>
            <person name="Teymurazov M."/>
            <person name="Kislichkina A."/>
            <person name="Abaymova A."/>
            <person name="Mukhina T."/>
            <person name="Mayskaya N."/>
            <person name="Svetoch E."/>
            <person name="Bogun A."/>
        </authorList>
    </citation>
    <scope>NUCLEOTIDE SEQUENCE [LARGE SCALE GENOMIC DNA]</scope>
    <source>
        <strain evidence="12 13">SCPM-O-B-8406</strain>
    </source>
</reference>
<proteinExistence type="inferred from homology"/>
<dbReference type="GeneID" id="66256984"/>
<name>A0A0F5ETI3_AVIPA</name>
<evidence type="ECO:0000256" key="2">
    <source>
        <dbReference type="ARBA" id="ARBA00008133"/>
    </source>
</evidence>
<dbReference type="KEGG" id="apag:EIA51_11185"/>
<dbReference type="Proteomes" id="UP000247594">
    <property type="component" value="Unassembled WGS sequence"/>
</dbReference>
<reference evidence="11 14" key="2">
    <citation type="journal article" date="2022" name="Front. Microbiol.">
        <title>Commensal bacteria contribute to the growth of multidrug-resistant Avibacterium paragallinarum in chickens.</title>
        <authorList>
            <person name="Zhu J."/>
            <person name="Chen Y."/>
            <person name="Wu Y."/>
            <person name="Wang Y."/>
            <person name="Zhu K."/>
        </authorList>
    </citation>
    <scope>NUCLEOTIDE SEQUENCE [LARGE SCALE GENOMIC DNA]</scope>
    <source>
        <strain evidence="11 14">AV25</strain>
    </source>
</reference>
<sequence>MAVLITRPDEKGTQLLAMLNKAGIAALHMPLFSIQAGAELNQLPRQLNQLNAGDYVFIVSQNAIRYSDQTLQQAGFPWREDLHYFTVGRRTALAFASQTERSIAYPFAQETSEGVLALPAMADLQGKNVLILRGNGGRAFFAEQAILRGATIHTLECYRREPISYDKAEQTSMLKRAGINRIIVTSAEILSSLLDFVPKNEHNWLTSCSVITVSKRLKHLAHAMGWEKVIVSPRADNPTLLATLLQPNSF</sequence>
<evidence type="ECO:0000256" key="1">
    <source>
        <dbReference type="ARBA" id="ARBA00004772"/>
    </source>
</evidence>
<dbReference type="Gene3D" id="3.40.50.10090">
    <property type="match status" value="2"/>
</dbReference>
<dbReference type="InterPro" id="IPR036108">
    <property type="entry name" value="4pyrrol_syn_uPrphyn_synt_sf"/>
</dbReference>
<dbReference type="EC" id="4.2.1.75" evidence="3 9"/>
<evidence type="ECO:0000256" key="6">
    <source>
        <dbReference type="ARBA" id="ARBA00037589"/>
    </source>
</evidence>
<dbReference type="Proteomes" id="UP001347884">
    <property type="component" value="Unassembled WGS sequence"/>
</dbReference>
<dbReference type="EMBL" id="JAMDKF010000013">
    <property type="protein sequence ID" value="MEE6041638.1"/>
    <property type="molecule type" value="Genomic_DNA"/>
</dbReference>
<evidence type="ECO:0000256" key="7">
    <source>
        <dbReference type="ARBA" id="ARBA00040167"/>
    </source>
</evidence>